<gene>
    <name evidence="2" type="ORF">XAT740_LOCUS18188</name>
</gene>
<dbReference type="EMBL" id="CAJNOR010001207">
    <property type="protein sequence ID" value="CAF1097818.1"/>
    <property type="molecule type" value="Genomic_DNA"/>
</dbReference>
<keyword evidence="1" id="KW-0472">Membrane</keyword>
<evidence type="ECO:0000313" key="3">
    <source>
        <dbReference type="Proteomes" id="UP000663828"/>
    </source>
</evidence>
<feature type="transmembrane region" description="Helical" evidence="1">
    <location>
        <begin position="1036"/>
        <end position="1066"/>
    </location>
</feature>
<feature type="transmembrane region" description="Helical" evidence="1">
    <location>
        <begin position="156"/>
        <end position="182"/>
    </location>
</feature>
<feature type="transmembrane region" description="Helical" evidence="1">
    <location>
        <begin position="699"/>
        <end position="719"/>
    </location>
</feature>
<keyword evidence="3" id="KW-1185">Reference proteome</keyword>
<name>A0A814NSA9_ADIRI</name>
<keyword evidence="1" id="KW-1133">Transmembrane helix</keyword>
<comment type="caution">
    <text evidence="2">The sequence shown here is derived from an EMBL/GenBank/DDBJ whole genome shotgun (WGS) entry which is preliminary data.</text>
</comment>
<feature type="transmembrane region" description="Helical" evidence="1">
    <location>
        <begin position="249"/>
        <end position="272"/>
    </location>
</feature>
<evidence type="ECO:0000256" key="1">
    <source>
        <dbReference type="SAM" id="Phobius"/>
    </source>
</evidence>
<dbReference type="AlphaFoldDB" id="A0A814NSA9"/>
<feature type="transmembrane region" description="Helical" evidence="1">
    <location>
        <begin position="599"/>
        <end position="619"/>
    </location>
</feature>
<accession>A0A814NSA9</accession>
<evidence type="ECO:0000313" key="2">
    <source>
        <dbReference type="EMBL" id="CAF1097818.1"/>
    </source>
</evidence>
<reference evidence="2" key="1">
    <citation type="submission" date="2021-02" db="EMBL/GenBank/DDBJ databases">
        <authorList>
            <person name="Nowell W R."/>
        </authorList>
    </citation>
    <scope>NUCLEOTIDE SEQUENCE</scope>
</reference>
<sequence length="1090" mass="124350">MPGSSFLINSVMQYYTSSTICSCDDDIDCTLQAKFYNFSGYNAANDASTSTMTPQLSVLFTIPGLMIGCLPYNSLLLSTLECFYDSSCMEQMRNYIPSFSSVPPLSSSRFNYSTKVNTLLDQLFVEVWNAEHNFSAYYKVCSPSSCTYSYERRLNFLYGIVTVISLLGGLNMIIYISAPIITRIIRRIQRSKCCSTTGDVRLSKRKITHTKRYKKRLLSIIHKIKTKMVRFNIFRSLADPIDGLYSTRLYFLLLLIGIVVLLFCTSFFPQLYTVTVNQPSINKYKQLSRRDFTTLICPCTHLSVPYSSIINLNVRYHQVCTSDFIKNDAWMLYFDKRSVPLYTLDFRVQGGSLFAVLQILCQMSNETVTNELTTFNNMQFVGTHVLSNDVFNEQIYSLIQQFQQQTMESFLDLFKQIQTSIQLNQFIIRGQTNAVLRYTGTPYNRTWSFASVNTYDNNCSCGLSALCTRPQGFYCTMDGCKPNTIRPNQTIPGFVLSCLPVDSLLFSSLQCLYNASCIQMLIQWKSFGTANSTIDPRVINTIPLDISVNSRFALDVTVNNIASQLFIEEWMNATNYSSYYQQCAPQKCTYTYMQRFNRAYVIARLLGIIGGLSVALRILTPLVVKVIRRTHHFCRTCRDTEDDVTAERSMRRKLSAVAAQLRYSVQKMNFYQERLKHHPSQELSAVDQMRLNHRLQTASRVYVISFVITFMNLTAFTAFTPQTHVTEVSSPTQSTFDSLREQYSLSLTCPCSQVSISNSEFLFIQPTAYHQVCSSYFVSSDFINSIWVSDASSTFILFNDGKIISSQFRLLSLLCSLAKNITEQQMNVFLAQKLVTLETLTWQSFQTRIDSLVNNFINETPARFQQLHVYINDILHANQLHNLFFTNWNLKESSAKDGYYMLTNAILYNETGQPCSCDVSPTCSRSVLVNGKKKENFTGLVCGCLPIYGLRQSTLECFYDMTCLNRLFSFISTAAIAVPLNLSISTRFTPIASVPIGTLIDELFIESWSNTSNYSSYFSRCAPLTCRYTHVDQINLVYMITTFLGFYGGLTIGLKSIVWCSLSLYWKAQHWFVVRRSAVEPAHGSIWRIS</sequence>
<organism evidence="2 3">
    <name type="scientific">Adineta ricciae</name>
    <name type="common">Rotifer</name>
    <dbReference type="NCBI Taxonomy" id="249248"/>
    <lineage>
        <taxon>Eukaryota</taxon>
        <taxon>Metazoa</taxon>
        <taxon>Spiralia</taxon>
        <taxon>Gnathifera</taxon>
        <taxon>Rotifera</taxon>
        <taxon>Eurotatoria</taxon>
        <taxon>Bdelloidea</taxon>
        <taxon>Adinetida</taxon>
        <taxon>Adinetidae</taxon>
        <taxon>Adineta</taxon>
    </lineage>
</organism>
<keyword evidence="1" id="KW-0812">Transmembrane</keyword>
<protein>
    <submittedName>
        <fullName evidence="2">Uncharacterized protein</fullName>
    </submittedName>
</protein>
<proteinExistence type="predicted"/>
<dbReference type="Proteomes" id="UP000663828">
    <property type="component" value="Unassembled WGS sequence"/>
</dbReference>